<sequence length="439" mass="47288">MIRLSLFSIFFLFSFLSRTESRGVLSRRQRGGASPTFEINSRQALQQARLAQTRGIVGVARDGTLKVIPMTAEIEGFAVQFKVAGTDIDFEQAAQPGATIRAEKPATSVIAGEKGIHLVLHGDGGQSFFDFPNRREQKGLLGVVALAPNDKMFWGGGGGNRRADGVLHSKLIDELITKILPQVVIMDPAKVFFMGISGGSFLLAGFFLPTFAEKYNSGAILGCGALPPQVRPSEKFGKALGTMRVHFQTSTQEQEGIQLTIPQAITSYIAAAKKAGVDNETLGKKLTADTTPKGQHCAFDGKGFVSGIQLLADNYDKIIFGDGDAKGIGKVSTSVLENNQRFASGVQLTQARERAFSTPAKQRQPQYGHLLVSVSTFISELRSAPPFPLPFAPIAQTLITIGRNSSQLICRLRDLFFRCVGFFPGSLGSTCPEVKSLSL</sequence>
<proteinExistence type="predicted"/>
<organism evidence="2 3">
    <name type="scientific">Puccinia coronata f. sp. avenae</name>
    <dbReference type="NCBI Taxonomy" id="200324"/>
    <lineage>
        <taxon>Eukaryota</taxon>
        <taxon>Fungi</taxon>
        <taxon>Dikarya</taxon>
        <taxon>Basidiomycota</taxon>
        <taxon>Pucciniomycotina</taxon>
        <taxon>Pucciniomycetes</taxon>
        <taxon>Pucciniales</taxon>
        <taxon>Pucciniaceae</taxon>
        <taxon>Puccinia</taxon>
    </lineage>
</organism>
<comment type="caution">
    <text evidence="2">The sequence shown here is derived from an EMBL/GenBank/DDBJ whole genome shotgun (WGS) entry which is preliminary data.</text>
</comment>
<evidence type="ECO:0000313" key="3">
    <source>
        <dbReference type="Proteomes" id="UP000235392"/>
    </source>
</evidence>
<evidence type="ECO:0000313" key="2">
    <source>
        <dbReference type="EMBL" id="PLW47186.1"/>
    </source>
</evidence>
<keyword evidence="1" id="KW-0732">Signal</keyword>
<evidence type="ECO:0008006" key="4">
    <source>
        <dbReference type="Google" id="ProtNLM"/>
    </source>
</evidence>
<feature type="chain" id="PRO_5014769249" description="Peptidase S9 prolyl oligopeptidase catalytic domain-containing protein" evidence="1">
    <location>
        <begin position="22"/>
        <end position="439"/>
    </location>
</feature>
<dbReference type="EMBL" id="PGCI01000033">
    <property type="protein sequence ID" value="PLW47186.1"/>
    <property type="molecule type" value="Genomic_DNA"/>
</dbReference>
<evidence type="ECO:0000256" key="1">
    <source>
        <dbReference type="SAM" id="SignalP"/>
    </source>
</evidence>
<protein>
    <recommendedName>
        <fullName evidence="4">Peptidase S9 prolyl oligopeptidase catalytic domain-containing protein</fullName>
    </recommendedName>
</protein>
<dbReference type="Proteomes" id="UP000235392">
    <property type="component" value="Unassembled WGS sequence"/>
</dbReference>
<feature type="signal peptide" evidence="1">
    <location>
        <begin position="1"/>
        <end position="21"/>
    </location>
</feature>
<reference evidence="2 3" key="1">
    <citation type="submission" date="2017-11" db="EMBL/GenBank/DDBJ databases">
        <title>De novo assembly and phasing of dikaryotic genomes from two isolates of Puccinia coronata f. sp. avenae, the causal agent of oat crown rust.</title>
        <authorList>
            <person name="Miller M.E."/>
            <person name="Zhang Y."/>
            <person name="Omidvar V."/>
            <person name="Sperschneider J."/>
            <person name="Schwessinger B."/>
            <person name="Raley C."/>
            <person name="Palmer J.M."/>
            <person name="Garnica D."/>
            <person name="Upadhyaya N."/>
            <person name="Rathjen J."/>
            <person name="Taylor J.M."/>
            <person name="Park R.F."/>
            <person name="Dodds P.N."/>
            <person name="Hirsch C.D."/>
            <person name="Kianian S.F."/>
            <person name="Figueroa M."/>
        </authorList>
    </citation>
    <scope>NUCLEOTIDE SEQUENCE [LARGE SCALE GENOMIC DNA]</scope>
    <source>
        <strain evidence="2">12SD80</strain>
    </source>
</reference>
<dbReference type="AlphaFoldDB" id="A0A2N5VB95"/>
<gene>
    <name evidence="2" type="ORF">PCASD_02385</name>
</gene>
<name>A0A2N5VB95_9BASI</name>
<accession>A0A2N5VB95</accession>